<reference evidence="2 3" key="1">
    <citation type="journal article" date="2012" name="Front. Microbiol.">
        <title>Complete genome of Ignavibacterium album, a metabolically versatile, flagellated, facultative anaerobe from the phylum Chlorobi.</title>
        <authorList>
            <person name="Liu Z."/>
            <person name="Frigaard N.-U."/>
            <person name="Vogl K."/>
            <person name="Iino T."/>
            <person name="Ohkuma M."/>
            <person name="Overmann J."/>
            <person name="Bryant D.A."/>
        </authorList>
    </citation>
    <scope>NUCLEOTIDE SEQUENCE [LARGE SCALE GENOMIC DNA]</scope>
    <source>
        <strain evidence="3">DSM 19864 / JCM 16511 / NBRC 101810 / Mat9-16</strain>
    </source>
</reference>
<protein>
    <submittedName>
        <fullName evidence="2">Putative membrane protein</fullName>
    </submittedName>
</protein>
<keyword evidence="1" id="KW-0472">Membrane</keyword>
<gene>
    <name evidence="2" type="ordered locus">IALB_0235</name>
</gene>
<dbReference type="GO" id="GO:0005886">
    <property type="term" value="C:plasma membrane"/>
    <property type="evidence" value="ECO:0007669"/>
    <property type="project" value="TreeGrafter"/>
</dbReference>
<dbReference type="AlphaFoldDB" id="I0AG40"/>
<name>I0AG40_IGNAJ</name>
<organism evidence="2 3">
    <name type="scientific">Ignavibacterium album (strain DSM 19864 / JCM 16511 / NBRC 101810 / Mat9-16)</name>
    <dbReference type="NCBI Taxonomy" id="945713"/>
    <lineage>
        <taxon>Bacteria</taxon>
        <taxon>Pseudomonadati</taxon>
        <taxon>Ignavibacteriota</taxon>
        <taxon>Ignavibacteria</taxon>
        <taxon>Ignavibacteriales</taxon>
        <taxon>Ignavibacteriaceae</taxon>
        <taxon>Ignavibacterium</taxon>
    </lineage>
</organism>
<accession>I0AG40</accession>
<dbReference type="RefSeq" id="WP_014559106.1">
    <property type="nucleotide sequence ID" value="NC_017464.1"/>
</dbReference>
<feature type="transmembrane region" description="Helical" evidence="1">
    <location>
        <begin position="57"/>
        <end position="81"/>
    </location>
</feature>
<dbReference type="eggNOG" id="COG1238">
    <property type="taxonomic scope" value="Bacteria"/>
</dbReference>
<keyword evidence="3" id="KW-1185">Reference proteome</keyword>
<sequence>MKLLRKLYDWVLHWADTPYGPIALFILAFAESSFFPIPPDALLIALVLGSTTKAFRFALNCTIASVLGALLGYTIGHFLWWTPSNEFTSIAMFFFNNIPGFTENLFFDVQKMYDQYDFWIVFTAGFTPIPYKVITISSGAFNINLLMFIMASVISRGARFFLVAFLIWKFGPQIRTFIDKYFNWLAIAFTILLIGGFVAIKYAI</sequence>
<dbReference type="OrthoDB" id="9810270at2"/>
<dbReference type="PANTHER" id="PTHR42709">
    <property type="entry name" value="ALKALINE PHOSPHATASE LIKE PROTEIN"/>
    <property type="match status" value="1"/>
</dbReference>
<dbReference type="STRING" id="945713.IALB_0235"/>
<feature type="transmembrane region" description="Helical" evidence="1">
    <location>
        <begin position="20"/>
        <end position="45"/>
    </location>
</feature>
<dbReference type="InterPro" id="IPR051311">
    <property type="entry name" value="DedA_domain"/>
</dbReference>
<feature type="transmembrane region" description="Helical" evidence="1">
    <location>
        <begin position="182"/>
        <end position="203"/>
    </location>
</feature>
<evidence type="ECO:0000256" key="1">
    <source>
        <dbReference type="SAM" id="Phobius"/>
    </source>
</evidence>
<dbReference type="Proteomes" id="UP000007394">
    <property type="component" value="Chromosome"/>
</dbReference>
<dbReference type="KEGG" id="ial:IALB_0235"/>
<dbReference type="PANTHER" id="PTHR42709:SF11">
    <property type="entry name" value="DEDA FAMILY PROTEIN"/>
    <property type="match status" value="1"/>
</dbReference>
<proteinExistence type="predicted"/>
<dbReference type="PATRIC" id="fig|945713.3.peg.234"/>
<evidence type="ECO:0000313" key="3">
    <source>
        <dbReference type="Proteomes" id="UP000007394"/>
    </source>
</evidence>
<feature type="transmembrane region" description="Helical" evidence="1">
    <location>
        <begin position="147"/>
        <end position="170"/>
    </location>
</feature>
<dbReference type="HOGENOM" id="CLU_098634_1_0_10"/>
<keyword evidence="1" id="KW-0812">Transmembrane</keyword>
<keyword evidence="1" id="KW-1133">Transmembrane helix</keyword>
<feature type="transmembrane region" description="Helical" evidence="1">
    <location>
        <begin position="118"/>
        <end position="141"/>
    </location>
</feature>
<feature type="transmembrane region" description="Helical" evidence="1">
    <location>
        <begin position="87"/>
        <end position="106"/>
    </location>
</feature>
<dbReference type="EMBL" id="CP003418">
    <property type="protein sequence ID" value="AFH47947.1"/>
    <property type="molecule type" value="Genomic_DNA"/>
</dbReference>
<evidence type="ECO:0000313" key="2">
    <source>
        <dbReference type="EMBL" id="AFH47947.1"/>
    </source>
</evidence>